<evidence type="ECO:0000313" key="1">
    <source>
        <dbReference type="EMBL" id="KAH6942224.1"/>
    </source>
</evidence>
<protein>
    <submittedName>
        <fullName evidence="1">Uncharacterized protein</fullName>
    </submittedName>
</protein>
<organism evidence="1 2">
    <name type="scientific">Hyalomma asiaticum</name>
    <name type="common">Tick</name>
    <dbReference type="NCBI Taxonomy" id="266040"/>
    <lineage>
        <taxon>Eukaryota</taxon>
        <taxon>Metazoa</taxon>
        <taxon>Ecdysozoa</taxon>
        <taxon>Arthropoda</taxon>
        <taxon>Chelicerata</taxon>
        <taxon>Arachnida</taxon>
        <taxon>Acari</taxon>
        <taxon>Parasitiformes</taxon>
        <taxon>Ixodida</taxon>
        <taxon>Ixodoidea</taxon>
        <taxon>Ixodidae</taxon>
        <taxon>Hyalomminae</taxon>
        <taxon>Hyalomma</taxon>
    </lineage>
</organism>
<reference evidence="1" key="1">
    <citation type="submission" date="2020-05" db="EMBL/GenBank/DDBJ databases">
        <title>Large-scale comparative analyses of tick genomes elucidate their genetic diversity and vector capacities.</title>
        <authorList>
            <person name="Jia N."/>
            <person name="Wang J."/>
            <person name="Shi W."/>
            <person name="Du L."/>
            <person name="Sun Y."/>
            <person name="Zhan W."/>
            <person name="Jiang J."/>
            <person name="Wang Q."/>
            <person name="Zhang B."/>
            <person name="Ji P."/>
            <person name="Sakyi L.B."/>
            <person name="Cui X."/>
            <person name="Yuan T."/>
            <person name="Jiang B."/>
            <person name="Yang W."/>
            <person name="Lam T.T.-Y."/>
            <person name="Chang Q."/>
            <person name="Ding S."/>
            <person name="Wang X."/>
            <person name="Zhu J."/>
            <person name="Ruan X."/>
            <person name="Zhao L."/>
            <person name="Wei J."/>
            <person name="Que T."/>
            <person name="Du C."/>
            <person name="Cheng J."/>
            <person name="Dai P."/>
            <person name="Han X."/>
            <person name="Huang E."/>
            <person name="Gao Y."/>
            <person name="Liu J."/>
            <person name="Shao H."/>
            <person name="Ye R."/>
            <person name="Li L."/>
            <person name="Wei W."/>
            <person name="Wang X."/>
            <person name="Wang C."/>
            <person name="Yang T."/>
            <person name="Huo Q."/>
            <person name="Li W."/>
            <person name="Guo W."/>
            <person name="Chen H."/>
            <person name="Zhou L."/>
            <person name="Ni X."/>
            <person name="Tian J."/>
            <person name="Zhou Y."/>
            <person name="Sheng Y."/>
            <person name="Liu T."/>
            <person name="Pan Y."/>
            <person name="Xia L."/>
            <person name="Li J."/>
            <person name="Zhao F."/>
            <person name="Cao W."/>
        </authorList>
    </citation>
    <scope>NUCLEOTIDE SEQUENCE</scope>
    <source>
        <strain evidence="1">Hyas-2018</strain>
    </source>
</reference>
<proteinExistence type="predicted"/>
<dbReference type="Proteomes" id="UP000821845">
    <property type="component" value="Chromosome 10"/>
</dbReference>
<dbReference type="EMBL" id="CM023490">
    <property type="protein sequence ID" value="KAH6942224.1"/>
    <property type="molecule type" value="Genomic_DNA"/>
</dbReference>
<accession>A0ACB7T7T3</accession>
<sequence length="66" mass="7716">MKHDLVGSTPTLFHITWECTLQNEEHHNMKNTEQQWEALLSSSVFEDQLWLVQRAEMMAWASGALE</sequence>
<gene>
    <name evidence="1" type="ORF">HPB50_002017</name>
</gene>
<keyword evidence="2" id="KW-1185">Reference proteome</keyword>
<name>A0ACB7T7T3_HYAAI</name>
<comment type="caution">
    <text evidence="1">The sequence shown here is derived from an EMBL/GenBank/DDBJ whole genome shotgun (WGS) entry which is preliminary data.</text>
</comment>
<evidence type="ECO:0000313" key="2">
    <source>
        <dbReference type="Proteomes" id="UP000821845"/>
    </source>
</evidence>